<organism evidence="4 5">
    <name type="scientific">Cichlidogyrus casuarinus</name>
    <dbReference type="NCBI Taxonomy" id="1844966"/>
    <lineage>
        <taxon>Eukaryota</taxon>
        <taxon>Metazoa</taxon>
        <taxon>Spiralia</taxon>
        <taxon>Lophotrochozoa</taxon>
        <taxon>Platyhelminthes</taxon>
        <taxon>Monogenea</taxon>
        <taxon>Monopisthocotylea</taxon>
        <taxon>Dactylogyridea</taxon>
        <taxon>Ancyrocephalidae</taxon>
        <taxon>Cichlidogyrus</taxon>
    </lineage>
</organism>
<dbReference type="Gene3D" id="1.25.40.20">
    <property type="entry name" value="Ankyrin repeat-containing domain"/>
    <property type="match status" value="3"/>
</dbReference>
<dbReference type="PANTHER" id="PTHR24126:SF14">
    <property type="entry name" value="ANK_REP_REGION DOMAIN-CONTAINING PROTEIN"/>
    <property type="match status" value="1"/>
</dbReference>
<dbReference type="SMART" id="SM00248">
    <property type="entry name" value="ANK"/>
    <property type="match status" value="7"/>
</dbReference>
<keyword evidence="2 3" id="KW-0040">ANK repeat</keyword>
<dbReference type="InterPro" id="IPR002110">
    <property type="entry name" value="Ankyrin_rpt"/>
</dbReference>
<evidence type="ECO:0000313" key="4">
    <source>
        <dbReference type="EMBL" id="KAL3317425.1"/>
    </source>
</evidence>
<evidence type="ECO:0000256" key="2">
    <source>
        <dbReference type="ARBA" id="ARBA00023043"/>
    </source>
</evidence>
<feature type="repeat" description="ANK" evidence="3">
    <location>
        <begin position="72"/>
        <end position="104"/>
    </location>
</feature>
<accession>A0ABD2QCY7</accession>
<dbReference type="PANTHER" id="PTHR24126">
    <property type="entry name" value="ANKYRIN REPEAT, PH AND SEC7 DOMAIN CONTAINING PROTEIN SECG-RELATED"/>
    <property type="match status" value="1"/>
</dbReference>
<keyword evidence="1" id="KW-0677">Repeat</keyword>
<feature type="repeat" description="ANK" evidence="3">
    <location>
        <begin position="238"/>
        <end position="270"/>
    </location>
</feature>
<keyword evidence="5" id="KW-1185">Reference proteome</keyword>
<dbReference type="PROSITE" id="PS50297">
    <property type="entry name" value="ANK_REP_REGION"/>
    <property type="match status" value="3"/>
</dbReference>
<protein>
    <submittedName>
        <fullName evidence="4">Uncharacterized protein</fullName>
    </submittedName>
</protein>
<evidence type="ECO:0000256" key="1">
    <source>
        <dbReference type="ARBA" id="ARBA00022737"/>
    </source>
</evidence>
<dbReference type="PROSITE" id="PS50088">
    <property type="entry name" value="ANK_REPEAT"/>
    <property type="match status" value="4"/>
</dbReference>
<evidence type="ECO:0000313" key="5">
    <source>
        <dbReference type="Proteomes" id="UP001626550"/>
    </source>
</evidence>
<reference evidence="4 5" key="1">
    <citation type="submission" date="2024-11" db="EMBL/GenBank/DDBJ databases">
        <title>Adaptive evolution of stress response genes in parasites aligns with host niche diversity.</title>
        <authorList>
            <person name="Hahn C."/>
            <person name="Resl P."/>
        </authorList>
    </citation>
    <scope>NUCLEOTIDE SEQUENCE [LARGE SCALE GENOMIC DNA]</scope>
    <source>
        <strain evidence="4">EGGRZ-B1_66</strain>
        <tissue evidence="4">Body</tissue>
    </source>
</reference>
<feature type="repeat" description="ANK" evidence="3">
    <location>
        <begin position="284"/>
        <end position="316"/>
    </location>
</feature>
<sequence length="324" mass="36590">MGQAGSRQEQFYEACSYGREWMVEEFINQGIDVNWKSHIYDSCPIHVASQGKPKIVEMLIKANCDVDSKDLSENTALHHAAMTGENESAELLLKAGACVNAYNSCHWTPLINAAYWNNPQIVRLLLAKGADITWQNKEGRNALHELCRSKSNDSKKLHLSLELLLNEARRLETIQKLCYSNGKNLHAKWNPYNDEFKPKGFDVLAAVQLAKDKQCIFDEVAFIDLKSGTPHQSWDSEASFTPLLFASYHGHFGIVKTLIARDANIHSVDNVSPFVPMHDQLLQNGWTALHWAAQRGHTDIVRHLLDNGANRLAQDRASYTYISF</sequence>
<name>A0ABD2QCY7_9PLAT</name>
<gene>
    <name evidence="4" type="ORF">Ciccas_003915</name>
</gene>
<dbReference type="Proteomes" id="UP001626550">
    <property type="component" value="Unassembled WGS sequence"/>
</dbReference>
<proteinExistence type="predicted"/>
<dbReference type="Pfam" id="PF12796">
    <property type="entry name" value="Ank_2"/>
    <property type="match status" value="3"/>
</dbReference>
<evidence type="ECO:0000256" key="3">
    <source>
        <dbReference type="PROSITE-ProRule" id="PRU00023"/>
    </source>
</evidence>
<dbReference type="SUPFAM" id="SSF48403">
    <property type="entry name" value="Ankyrin repeat"/>
    <property type="match status" value="1"/>
</dbReference>
<comment type="caution">
    <text evidence="4">The sequence shown here is derived from an EMBL/GenBank/DDBJ whole genome shotgun (WGS) entry which is preliminary data.</text>
</comment>
<feature type="repeat" description="ANK" evidence="3">
    <location>
        <begin position="108"/>
        <end position="137"/>
    </location>
</feature>
<dbReference type="AlphaFoldDB" id="A0ABD2QCY7"/>
<dbReference type="InterPro" id="IPR036770">
    <property type="entry name" value="Ankyrin_rpt-contain_sf"/>
</dbReference>
<dbReference type="EMBL" id="JBJKFK010000384">
    <property type="protein sequence ID" value="KAL3317425.1"/>
    <property type="molecule type" value="Genomic_DNA"/>
</dbReference>